<reference evidence="1 3" key="1">
    <citation type="journal article" date="2020" name="Stud. Mycol.">
        <title>101 Dothideomycetes genomes: a test case for predicting lifestyles and emergence of pathogens.</title>
        <authorList>
            <person name="Haridas S."/>
            <person name="Albert R."/>
            <person name="Binder M."/>
            <person name="Bloem J."/>
            <person name="Labutti K."/>
            <person name="Salamov A."/>
            <person name="Andreopoulos B."/>
            <person name="Baker S."/>
            <person name="Barry K."/>
            <person name="Bills G."/>
            <person name="Bluhm B."/>
            <person name="Cannon C."/>
            <person name="Castanera R."/>
            <person name="Culley D."/>
            <person name="Daum C."/>
            <person name="Ezra D."/>
            <person name="Gonzalez J."/>
            <person name="Henrissat B."/>
            <person name="Kuo A."/>
            <person name="Liang C."/>
            <person name="Lipzen A."/>
            <person name="Lutzoni F."/>
            <person name="Magnuson J."/>
            <person name="Mondo S."/>
            <person name="Nolan M."/>
            <person name="Ohm R."/>
            <person name="Pangilinan J."/>
            <person name="Park H.-J."/>
            <person name="Ramirez L."/>
            <person name="Alfaro M."/>
            <person name="Sun H."/>
            <person name="Tritt A."/>
            <person name="Yoshinaga Y."/>
            <person name="Zwiers L.-H."/>
            <person name="Turgeon B."/>
            <person name="Goodwin S."/>
            <person name="Spatafora J."/>
            <person name="Crous P."/>
            <person name="Grigoriev I."/>
        </authorList>
    </citation>
    <scope>NUCLEOTIDE SEQUENCE</scope>
    <source>
        <strain evidence="1 3">CBS 304.34</strain>
    </source>
</reference>
<organism evidence="1">
    <name type="scientific">Mytilinidion resinicola</name>
    <dbReference type="NCBI Taxonomy" id="574789"/>
    <lineage>
        <taxon>Eukaryota</taxon>
        <taxon>Fungi</taxon>
        <taxon>Dikarya</taxon>
        <taxon>Ascomycota</taxon>
        <taxon>Pezizomycotina</taxon>
        <taxon>Dothideomycetes</taxon>
        <taxon>Pleosporomycetidae</taxon>
        <taxon>Mytilinidiales</taxon>
        <taxon>Mytilinidiaceae</taxon>
        <taxon>Mytilinidion</taxon>
    </lineage>
</organism>
<sequence length="160" mass="16745">MLFALAASNQTYLSATALVTNSDNASTLECWQLDIPFTVPSTPGISGSSLAKLGNFTNGAYTVLPPRFNGGIHNAPVPQLVHFISGLAHVTLPHDPKLESWIVGGAGGLLLAFDVTGSGHSTTYPSDETTVAITLPFEGGRIPEHSVLAKKPCEGKQSFV</sequence>
<dbReference type="RefSeq" id="XP_033583928.1">
    <property type="nucleotide sequence ID" value="XM_033714891.1"/>
</dbReference>
<evidence type="ECO:0000313" key="1">
    <source>
        <dbReference type="EMBL" id="KAF2816964.1"/>
    </source>
</evidence>
<dbReference type="EMBL" id="MU003692">
    <property type="protein sequence ID" value="KAF2816964.1"/>
    <property type="molecule type" value="Genomic_DNA"/>
</dbReference>
<dbReference type="AlphaFoldDB" id="A0A6A6Z9K6"/>
<reference evidence="3" key="2">
    <citation type="submission" date="2020-04" db="EMBL/GenBank/DDBJ databases">
        <authorList>
            <consortium name="NCBI Genome Project"/>
        </authorList>
    </citation>
    <scope>NUCLEOTIDE SEQUENCE</scope>
    <source>
        <strain evidence="3">CBS 304.34</strain>
    </source>
</reference>
<evidence type="ECO:0000313" key="2">
    <source>
        <dbReference type="Proteomes" id="UP000504636"/>
    </source>
</evidence>
<accession>A0A6A6Z9K6</accession>
<gene>
    <name evidence="1 3" type="ORF">BDZ99DRAFT_373859</name>
</gene>
<keyword evidence="2" id="KW-1185">Reference proteome</keyword>
<proteinExistence type="predicted"/>
<evidence type="ECO:0000313" key="3">
    <source>
        <dbReference type="RefSeq" id="XP_033583928.1"/>
    </source>
</evidence>
<dbReference type="OrthoDB" id="3223416at2759"/>
<dbReference type="Proteomes" id="UP000504636">
    <property type="component" value="Unplaced"/>
</dbReference>
<name>A0A6A6Z9K6_9PEZI</name>
<protein>
    <submittedName>
        <fullName evidence="1 3">Uncharacterized protein</fullName>
    </submittedName>
</protein>
<dbReference type="GeneID" id="54455784"/>
<reference evidence="3" key="3">
    <citation type="submission" date="2025-04" db="UniProtKB">
        <authorList>
            <consortium name="RefSeq"/>
        </authorList>
    </citation>
    <scope>IDENTIFICATION</scope>
    <source>
        <strain evidence="3">CBS 304.34</strain>
    </source>
</reference>